<feature type="compositionally biased region" description="Polar residues" evidence="1">
    <location>
        <begin position="25"/>
        <end position="35"/>
    </location>
</feature>
<accession>M1WD22</accession>
<protein>
    <submittedName>
        <fullName evidence="2">Uncharacterized protein</fullName>
    </submittedName>
</protein>
<feature type="compositionally biased region" description="Polar residues" evidence="1">
    <location>
        <begin position="109"/>
        <end position="122"/>
    </location>
</feature>
<name>M1WD22_CLAP2</name>
<dbReference type="EMBL" id="CAGA01000036">
    <property type="protein sequence ID" value="CCE31943.1"/>
    <property type="molecule type" value="Genomic_DNA"/>
</dbReference>
<sequence>MKARELKDDDVPGRYFERYKLNRFIAQSQTQTPHNQAWRPEGSDPGGANAGDPSNHVEPSGEGERLSRKRSSSTSSGELWGDDQKYDAEKAAEELEKQGVSLDRKTASHDAQLQRLKNAQASKRSRTRSKTMKEQLDESEKARKLAEEKARQTEAENKILRQQLENKGSRK</sequence>
<comment type="caution">
    <text evidence="2">The sequence shown here is derived from an EMBL/GenBank/DDBJ whole genome shotgun (WGS) entry which is preliminary data.</text>
</comment>
<dbReference type="HOGENOM" id="CLU_1562732_0_0_1"/>
<dbReference type="VEuPathDB" id="FungiDB:CPUR_05800"/>
<feature type="region of interest" description="Disordered" evidence="1">
    <location>
        <begin position="25"/>
        <end position="171"/>
    </location>
</feature>
<keyword evidence="3" id="KW-1185">Reference proteome</keyword>
<feature type="compositionally biased region" description="Basic and acidic residues" evidence="1">
    <location>
        <begin position="82"/>
        <end position="108"/>
    </location>
</feature>
<gene>
    <name evidence="2" type="ORF">CPUR_05800</name>
</gene>
<organism evidence="2 3">
    <name type="scientific">Claviceps purpurea (strain 20.1)</name>
    <name type="common">Ergot fungus</name>
    <name type="synonym">Sphacelia segetum</name>
    <dbReference type="NCBI Taxonomy" id="1111077"/>
    <lineage>
        <taxon>Eukaryota</taxon>
        <taxon>Fungi</taxon>
        <taxon>Dikarya</taxon>
        <taxon>Ascomycota</taxon>
        <taxon>Pezizomycotina</taxon>
        <taxon>Sordariomycetes</taxon>
        <taxon>Hypocreomycetidae</taxon>
        <taxon>Hypocreales</taxon>
        <taxon>Clavicipitaceae</taxon>
        <taxon>Claviceps</taxon>
    </lineage>
</organism>
<dbReference type="OrthoDB" id="4960978at2759"/>
<dbReference type="Proteomes" id="UP000016801">
    <property type="component" value="Unassembled WGS sequence"/>
</dbReference>
<evidence type="ECO:0000313" key="3">
    <source>
        <dbReference type="Proteomes" id="UP000016801"/>
    </source>
</evidence>
<feature type="compositionally biased region" description="Basic and acidic residues" evidence="1">
    <location>
        <begin position="131"/>
        <end position="159"/>
    </location>
</feature>
<reference evidence="2 3" key="1">
    <citation type="journal article" date="2013" name="PLoS Genet.">
        <title>Plant-symbiotic fungi as chemical engineers: Multi-genome analysis of the Clavicipitaceae reveals dynamics of alkaloid loci.</title>
        <authorList>
            <person name="Schardl C.L."/>
            <person name="Young C.A."/>
            <person name="Hesse U."/>
            <person name="Amyotte S.G."/>
            <person name="Andreeva K."/>
            <person name="Calie P.J."/>
            <person name="Fleetwood D.J."/>
            <person name="Haws D.C."/>
            <person name="Moore N."/>
            <person name="Oeser B."/>
            <person name="Panaccione D.G."/>
            <person name="Schweri K.K."/>
            <person name="Voisey C.R."/>
            <person name="Farman M.L."/>
            <person name="Jaromczyk J.W."/>
            <person name="Roe B.A."/>
            <person name="O'Sullivan D.M."/>
            <person name="Scott B."/>
            <person name="Tudzynski P."/>
            <person name="An Z."/>
            <person name="Arnaoudova E.G."/>
            <person name="Bullock C.T."/>
            <person name="Charlton N.D."/>
            <person name="Chen L."/>
            <person name="Cox M."/>
            <person name="Dinkins R.D."/>
            <person name="Florea S."/>
            <person name="Glenn A.E."/>
            <person name="Gordon A."/>
            <person name="Gueldener U."/>
            <person name="Harris D.R."/>
            <person name="Hollin W."/>
            <person name="Jaromczyk J."/>
            <person name="Johnson R.D."/>
            <person name="Khan A.K."/>
            <person name="Leistner E."/>
            <person name="Leuchtmann A."/>
            <person name="Li C."/>
            <person name="Liu J."/>
            <person name="Liu J."/>
            <person name="Liu M."/>
            <person name="Mace W."/>
            <person name="Machado C."/>
            <person name="Nagabhyru P."/>
            <person name="Pan J."/>
            <person name="Schmid J."/>
            <person name="Sugawara K."/>
            <person name="Steiner U."/>
            <person name="Takach J.E."/>
            <person name="Tanaka E."/>
            <person name="Webb J.S."/>
            <person name="Wilson E.V."/>
            <person name="Wiseman J.L."/>
            <person name="Yoshida R."/>
            <person name="Zeng Z."/>
        </authorList>
    </citation>
    <scope>NUCLEOTIDE SEQUENCE [LARGE SCALE GENOMIC DNA]</scope>
    <source>
        <strain evidence="2 3">20.1</strain>
    </source>
</reference>
<dbReference type="AlphaFoldDB" id="M1WD22"/>
<evidence type="ECO:0000256" key="1">
    <source>
        <dbReference type="SAM" id="MobiDB-lite"/>
    </source>
</evidence>
<proteinExistence type="predicted"/>
<evidence type="ECO:0000313" key="2">
    <source>
        <dbReference type="EMBL" id="CCE31943.1"/>
    </source>
</evidence>